<dbReference type="EC" id="1.1.1.100" evidence="3 9"/>
<dbReference type="NCBIfam" id="TIGR01830">
    <property type="entry name" value="3oxo_ACP_reduc"/>
    <property type="match status" value="1"/>
</dbReference>
<dbReference type="RefSeq" id="WP_343754285.1">
    <property type="nucleotide sequence ID" value="NZ_BAAACW010000051.1"/>
</dbReference>
<sequence>MDNTKTVIVTGSSRGIGKAIATAFLKEGHNVVVNGRKEFPSDLMDYFNSLPGKAHPIIGDISDSAFAKKLIKETKKTFKQIDVLVNNAGITKDNLIIRMSDEEFNSTIDVNLKGTFYTTKEVAKVMLKQRSGHIINISSVIGVVGNVGQANYAASKAGVIGFTKSVAKELAPRGITANAIAPGFIDSDMTTVLTDEIKEKTLNLIPLNRLGQAEDIAETVQFLSNQNYITGQVIHVDGGMVMNG</sequence>
<dbReference type="Proteomes" id="UP001501166">
    <property type="component" value="Unassembled WGS sequence"/>
</dbReference>
<keyword evidence="6 9" id="KW-0275">Fatty acid biosynthesis</keyword>
<evidence type="ECO:0000313" key="12">
    <source>
        <dbReference type="Proteomes" id="UP001501166"/>
    </source>
</evidence>
<dbReference type="Gene3D" id="3.40.50.720">
    <property type="entry name" value="NAD(P)-binding Rossmann-like Domain"/>
    <property type="match status" value="1"/>
</dbReference>
<evidence type="ECO:0000313" key="11">
    <source>
        <dbReference type="EMBL" id="GAA0357745.1"/>
    </source>
</evidence>
<evidence type="ECO:0000256" key="9">
    <source>
        <dbReference type="RuleBase" id="RU366074"/>
    </source>
</evidence>
<keyword evidence="9" id="KW-0521">NADP</keyword>
<dbReference type="InterPro" id="IPR002347">
    <property type="entry name" value="SDR_fam"/>
</dbReference>
<reference evidence="11 12" key="1">
    <citation type="journal article" date="2019" name="Int. J. Syst. Evol. Microbiol.">
        <title>The Global Catalogue of Microorganisms (GCM) 10K type strain sequencing project: providing services to taxonomists for standard genome sequencing and annotation.</title>
        <authorList>
            <consortium name="The Broad Institute Genomics Platform"/>
            <consortium name="The Broad Institute Genome Sequencing Center for Infectious Disease"/>
            <person name="Wu L."/>
            <person name="Ma J."/>
        </authorList>
    </citation>
    <scope>NUCLEOTIDE SEQUENCE [LARGE SCALE GENOMIC DNA]</scope>
    <source>
        <strain evidence="11 12">JCM 12662</strain>
    </source>
</reference>
<evidence type="ECO:0000256" key="3">
    <source>
        <dbReference type="ARBA" id="ARBA00012948"/>
    </source>
</evidence>
<evidence type="ECO:0000256" key="7">
    <source>
        <dbReference type="ARBA" id="ARBA00048508"/>
    </source>
</evidence>
<dbReference type="InterPro" id="IPR011284">
    <property type="entry name" value="3oxo_ACP_reduc"/>
</dbReference>
<comment type="caution">
    <text evidence="11">The sequence shown here is derived from an EMBL/GenBank/DDBJ whole genome shotgun (WGS) entry which is preliminary data.</text>
</comment>
<dbReference type="PANTHER" id="PTHR42879">
    <property type="entry name" value="3-OXOACYL-(ACYL-CARRIER-PROTEIN) REDUCTASE"/>
    <property type="match status" value="1"/>
</dbReference>
<dbReference type="PRINTS" id="PR00080">
    <property type="entry name" value="SDRFAMILY"/>
</dbReference>
<evidence type="ECO:0000256" key="8">
    <source>
        <dbReference type="RuleBase" id="RU000363"/>
    </source>
</evidence>
<dbReference type="PANTHER" id="PTHR42879:SF2">
    <property type="entry name" value="3-OXOACYL-[ACYL-CARRIER-PROTEIN] REDUCTASE FABG"/>
    <property type="match status" value="1"/>
</dbReference>
<dbReference type="InterPro" id="IPR050259">
    <property type="entry name" value="SDR"/>
</dbReference>
<evidence type="ECO:0000256" key="4">
    <source>
        <dbReference type="ARBA" id="ARBA00022832"/>
    </source>
</evidence>
<dbReference type="SMART" id="SM00822">
    <property type="entry name" value="PKS_KR"/>
    <property type="match status" value="1"/>
</dbReference>
<dbReference type="InterPro" id="IPR057326">
    <property type="entry name" value="KR_dom"/>
</dbReference>
<comment type="function">
    <text evidence="9">Catalyzes the NADPH-dependent reduction of beta-ketoacyl-ACP substrates to beta-hydroxyacyl-ACP products, the first reductive step in the elongation cycle of fatty acid biosynthesis.</text>
</comment>
<evidence type="ECO:0000259" key="10">
    <source>
        <dbReference type="SMART" id="SM00822"/>
    </source>
</evidence>
<evidence type="ECO:0000256" key="2">
    <source>
        <dbReference type="ARBA" id="ARBA00006484"/>
    </source>
</evidence>
<dbReference type="Pfam" id="PF00106">
    <property type="entry name" value="adh_short"/>
    <property type="match status" value="1"/>
</dbReference>
<evidence type="ECO:0000256" key="5">
    <source>
        <dbReference type="ARBA" id="ARBA00023002"/>
    </source>
</evidence>
<organism evidence="11 12">
    <name type="scientific">Alkalibacterium iburiense</name>
    <dbReference type="NCBI Taxonomy" id="290589"/>
    <lineage>
        <taxon>Bacteria</taxon>
        <taxon>Bacillati</taxon>
        <taxon>Bacillota</taxon>
        <taxon>Bacilli</taxon>
        <taxon>Lactobacillales</taxon>
        <taxon>Carnobacteriaceae</taxon>
        <taxon>Alkalibacterium</taxon>
    </lineage>
</organism>
<gene>
    <name evidence="11" type="primary">fabG</name>
    <name evidence="11" type="ORF">GCM10008932_08160</name>
</gene>
<protein>
    <recommendedName>
        <fullName evidence="3 9">3-oxoacyl-[acyl-carrier-protein] reductase</fullName>
        <ecNumber evidence="3 9">1.1.1.100</ecNumber>
    </recommendedName>
</protein>
<comment type="subunit">
    <text evidence="9">Homotetramer.</text>
</comment>
<keyword evidence="5 9" id="KW-0560">Oxidoreductase</keyword>
<comment type="catalytic activity">
    <reaction evidence="7 9">
        <text>a (3R)-hydroxyacyl-[ACP] + NADP(+) = a 3-oxoacyl-[ACP] + NADPH + H(+)</text>
        <dbReference type="Rhea" id="RHEA:17397"/>
        <dbReference type="Rhea" id="RHEA-COMP:9916"/>
        <dbReference type="Rhea" id="RHEA-COMP:9945"/>
        <dbReference type="ChEBI" id="CHEBI:15378"/>
        <dbReference type="ChEBI" id="CHEBI:57783"/>
        <dbReference type="ChEBI" id="CHEBI:58349"/>
        <dbReference type="ChEBI" id="CHEBI:78776"/>
        <dbReference type="ChEBI" id="CHEBI:78827"/>
        <dbReference type="EC" id="1.1.1.100"/>
    </reaction>
</comment>
<keyword evidence="9" id="KW-0444">Lipid biosynthesis</keyword>
<dbReference type="CDD" id="cd05333">
    <property type="entry name" value="BKR_SDR_c"/>
    <property type="match status" value="1"/>
</dbReference>
<dbReference type="NCBIfam" id="NF005559">
    <property type="entry name" value="PRK07231.1"/>
    <property type="match status" value="1"/>
</dbReference>
<evidence type="ECO:0000256" key="6">
    <source>
        <dbReference type="ARBA" id="ARBA00023160"/>
    </source>
</evidence>
<evidence type="ECO:0000256" key="1">
    <source>
        <dbReference type="ARBA" id="ARBA00005194"/>
    </source>
</evidence>
<feature type="domain" description="Ketoreductase" evidence="10">
    <location>
        <begin position="5"/>
        <end position="183"/>
    </location>
</feature>
<keyword evidence="9" id="KW-0443">Lipid metabolism</keyword>
<keyword evidence="4 9" id="KW-0276">Fatty acid metabolism</keyword>
<dbReference type="PROSITE" id="PS00061">
    <property type="entry name" value="ADH_SHORT"/>
    <property type="match status" value="1"/>
</dbReference>
<keyword evidence="12" id="KW-1185">Reference proteome</keyword>
<dbReference type="EMBL" id="BAAACW010000051">
    <property type="protein sequence ID" value="GAA0357745.1"/>
    <property type="molecule type" value="Genomic_DNA"/>
</dbReference>
<dbReference type="NCBIfam" id="NF009466">
    <property type="entry name" value="PRK12826.1-2"/>
    <property type="match status" value="1"/>
</dbReference>
<name>A0ABN0X8C2_9LACT</name>
<dbReference type="InterPro" id="IPR036291">
    <property type="entry name" value="NAD(P)-bd_dom_sf"/>
</dbReference>
<dbReference type="SUPFAM" id="SSF51735">
    <property type="entry name" value="NAD(P)-binding Rossmann-fold domains"/>
    <property type="match status" value="1"/>
</dbReference>
<dbReference type="PRINTS" id="PR00081">
    <property type="entry name" value="GDHRDH"/>
</dbReference>
<dbReference type="InterPro" id="IPR020904">
    <property type="entry name" value="Sc_DH/Rdtase_CS"/>
</dbReference>
<comment type="similarity">
    <text evidence="2 8">Belongs to the short-chain dehydrogenases/reductases (SDR) family.</text>
</comment>
<proteinExistence type="inferred from homology"/>
<comment type="pathway">
    <text evidence="1 9">Lipid metabolism; fatty acid biosynthesis.</text>
</comment>
<accession>A0ABN0X8C2</accession>